<reference evidence="1 2" key="1">
    <citation type="submission" date="2019-09" db="EMBL/GenBank/DDBJ databases">
        <title>YIM 48816 draft genome.</title>
        <authorList>
            <person name="Jiang L."/>
        </authorList>
    </citation>
    <scope>NUCLEOTIDE SEQUENCE [LARGE SCALE GENOMIC DNA]</scope>
    <source>
        <strain evidence="1 2">YIM 48816</strain>
    </source>
</reference>
<comment type="caution">
    <text evidence="1">The sequence shown here is derived from an EMBL/GenBank/DDBJ whole genome shotgun (WGS) entry which is preliminary data.</text>
</comment>
<evidence type="ECO:0000313" key="2">
    <source>
        <dbReference type="Proteomes" id="UP000474159"/>
    </source>
</evidence>
<dbReference type="OrthoDB" id="1654944at2"/>
<evidence type="ECO:0000313" key="1">
    <source>
        <dbReference type="EMBL" id="KAB1080890.1"/>
    </source>
</evidence>
<keyword evidence="2" id="KW-1185">Reference proteome</keyword>
<dbReference type="InterPro" id="IPR023214">
    <property type="entry name" value="HAD_sf"/>
</dbReference>
<name>A0A6L3T2D3_9HYPH</name>
<organism evidence="1 2">
    <name type="scientific">Methylobacterium soli</name>
    <dbReference type="NCBI Taxonomy" id="553447"/>
    <lineage>
        <taxon>Bacteria</taxon>
        <taxon>Pseudomonadati</taxon>
        <taxon>Pseudomonadota</taxon>
        <taxon>Alphaproteobacteria</taxon>
        <taxon>Hyphomicrobiales</taxon>
        <taxon>Methylobacteriaceae</taxon>
        <taxon>Methylobacterium</taxon>
    </lineage>
</organism>
<proteinExistence type="predicted"/>
<dbReference type="EMBL" id="VZZK01000003">
    <property type="protein sequence ID" value="KAB1080890.1"/>
    <property type="molecule type" value="Genomic_DNA"/>
</dbReference>
<dbReference type="Proteomes" id="UP000474159">
    <property type="component" value="Unassembled WGS sequence"/>
</dbReference>
<dbReference type="RefSeq" id="WP_150997519.1">
    <property type="nucleotide sequence ID" value="NZ_BPQY01000638.1"/>
</dbReference>
<protein>
    <recommendedName>
        <fullName evidence="3">HAD family hydrolase</fullName>
    </recommendedName>
</protein>
<dbReference type="InterPro" id="IPR036412">
    <property type="entry name" value="HAD-like_sf"/>
</dbReference>
<gene>
    <name evidence="1" type="ORF">F6X53_04160</name>
</gene>
<evidence type="ECO:0008006" key="3">
    <source>
        <dbReference type="Google" id="ProtNLM"/>
    </source>
</evidence>
<sequence length="155" mass="17768">MPTVFLDCDGVLADFDAGATQVLGMPPKEFERRFGLQRFWSRLASLEDFFGELPLLPDAVELYEAVRHLQPIILTGLARGNWAEPQKRRWAERHFPDVEVITTSAALKREHCHPGDALVDDREKYRHLWIQAGGIFIHHRDAASSIRELRAHAFL</sequence>
<dbReference type="AlphaFoldDB" id="A0A6L3T2D3"/>
<dbReference type="Gene3D" id="3.40.50.1000">
    <property type="entry name" value="HAD superfamily/HAD-like"/>
    <property type="match status" value="1"/>
</dbReference>
<dbReference type="SUPFAM" id="SSF56784">
    <property type="entry name" value="HAD-like"/>
    <property type="match status" value="1"/>
</dbReference>
<accession>A0A6L3T2D3</accession>